<evidence type="ECO:0008006" key="3">
    <source>
        <dbReference type="Google" id="ProtNLM"/>
    </source>
</evidence>
<comment type="caution">
    <text evidence="1">The sequence shown here is derived from an EMBL/GenBank/DDBJ whole genome shotgun (WGS) entry which is preliminary data.</text>
</comment>
<proteinExistence type="predicted"/>
<dbReference type="Proteomes" id="UP001151760">
    <property type="component" value="Unassembled WGS sequence"/>
</dbReference>
<evidence type="ECO:0000313" key="2">
    <source>
        <dbReference type="Proteomes" id="UP001151760"/>
    </source>
</evidence>
<dbReference type="EMBL" id="BQNB010014446">
    <property type="protein sequence ID" value="GJT28277.1"/>
    <property type="molecule type" value="Genomic_DNA"/>
</dbReference>
<sequence>MASHRLNSLYAIKECMTCGSLYTRECCSIGSLENKILVPEPDSSPCCAKCGTPVDGPYCRGCALLRKKVEEDLLTYCGENETSKDFKDISESSDDNTNVVNAPREPIVVNQDPGEKSSQGPPLINQNCCYECGDSLDGIFCQQCICKFCGKGAHYGYNCPPKVPIISNLEQCNQTIAELPQTLPIVYPTCKSGDKNSFTYDSKPHSFNDSPSILTHPPQLQFETYLCELCGNNAHYGYDCSPQFPFVYEHEPHYCEQNSCYDPNSFGFDQYQPPQFPVNYPPQETSREILQTQEALMEATQAFLKVYDHIPPNEKCMALLLAEERFLKIKQAMREEQNQPEVMQELLLKLIDDLQSLKGSQKEKKETAAQSFIPYWNVSMIDNEEASDNFLKDERYGKIKDALMDKQYQQEDIQELMSKLLEDDDDEYTVIWRRSKAITPDLPIEEPDNSLNMGDEHLDTVPATESDEVIKSSVENLSDLMESLINCDSSIVHSSKIDPILEEFACKLAHIAPISPEIVKADFDPNDDTSSDDDSSENIEYIDASPSYIKYDSFEKVNDVEQKEKEFDLEDIFQIQDIEPDQGRLTSVVIADNSNGPLLELPEFESFHFNPSFPRPPPEPPDVEKYLEPEAGLTQQFLKTLVSGVVSRFTRASHPLFEISLGRSDILSSYRFTFIFA</sequence>
<gene>
    <name evidence="1" type="ORF">Tco_0908552</name>
</gene>
<reference evidence="1" key="2">
    <citation type="submission" date="2022-01" db="EMBL/GenBank/DDBJ databases">
        <authorList>
            <person name="Yamashiro T."/>
            <person name="Shiraishi A."/>
            <person name="Satake H."/>
            <person name="Nakayama K."/>
        </authorList>
    </citation>
    <scope>NUCLEOTIDE SEQUENCE</scope>
</reference>
<reference evidence="1" key="1">
    <citation type="journal article" date="2022" name="Int. J. Mol. Sci.">
        <title>Draft Genome of Tanacetum Coccineum: Genomic Comparison of Closely Related Tanacetum-Family Plants.</title>
        <authorList>
            <person name="Yamashiro T."/>
            <person name="Shiraishi A."/>
            <person name="Nakayama K."/>
            <person name="Satake H."/>
        </authorList>
    </citation>
    <scope>NUCLEOTIDE SEQUENCE</scope>
</reference>
<organism evidence="1 2">
    <name type="scientific">Tanacetum coccineum</name>
    <dbReference type="NCBI Taxonomy" id="301880"/>
    <lineage>
        <taxon>Eukaryota</taxon>
        <taxon>Viridiplantae</taxon>
        <taxon>Streptophyta</taxon>
        <taxon>Embryophyta</taxon>
        <taxon>Tracheophyta</taxon>
        <taxon>Spermatophyta</taxon>
        <taxon>Magnoliopsida</taxon>
        <taxon>eudicotyledons</taxon>
        <taxon>Gunneridae</taxon>
        <taxon>Pentapetalae</taxon>
        <taxon>asterids</taxon>
        <taxon>campanulids</taxon>
        <taxon>Asterales</taxon>
        <taxon>Asteraceae</taxon>
        <taxon>Asteroideae</taxon>
        <taxon>Anthemideae</taxon>
        <taxon>Anthemidinae</taxon>
        <taxon>Tanacetum</taxon>
    </lineage>
</organism>
<name>A0ABQ5CQA5_9ASTR</name>
<keyword evidence="2" id="KW-1185">Reference proteome</keyword>
<protein>
    <recommendedName>
        <fullName evidence="3">CCHC-type domain-containing protein</fullName>
    </recommendedName>
</protein>
<evidence type="ECO:0000313" key="1">
    <source>
        <dbReference type="EMBL" id="GJT28277.1"/>
    </source>
</evidence>
<accession>A0ABQ5CQA5</accession>